<feature type="domain" description="EthD" evidence="1">
    <location>
        <begin position="10"/>
        <end position="86"/>
    </location>
</feature>
<dbReference type="Proteomes" id="UP001589836">
    <property type="component" value="Unassembled WGS sequence"/>
</dbReference>
<organism evidence="2 3">
    <name type="scientific">Pontibacillus salicampi</name>
    <dbReference type="NCBI Taxonomy" id="1449801"/>
    <lineage>
        <taxon>Bacteria</taxon>
        <taxon>Bacillati</taxon>
        <taxon>Bacillota</taxon>
        <taxon>Bacilli</taxon>
        <taxon>Bacillales</taxon>
        <taxon>Bacillaceae</taxon>
        <taxon>Pontibacillus</taxon>
    </lineage>
</organism>
<comment type="caution">
    <text evidence="2">The sequence shown here is derived from an EMBL/GenBank/DDBJ whole genome shotgun (WGS) entry which is preliminary data.</text>
</comment>
<accession>A0ABV6LPE9</accession>
<proteinExistence type="predicted"/>
<keyword evidence="3" id="KW-1185">Reference proteome</keyword>
<evidence type="ECO:0000259" key="1">
    <source>
        <dbReference type="Pfam" id="PF07110"/>
    </source>
</evidence>
<name>A0ABV6LPE9_9BACI</name>
<reference evidence="2 3" key="1">
    <citation type="submission" date="2024-09" db="EMBL/GenBank/DDBJ databases">
        <authorList>
            <person name="Sun Q."/>
            <person name="Mori K."/>
        </authorList>
    </citation>
    <scope>NUCLEOTIDE SEQUENCE [LARGE SCALE GENOMIC DNA]</scope>
    <source>
        <strain evidence="2 3">NCAIM B.02529</strain>
    </source>
</reference>
<dbReference type="Gene3D" id="3.30.70.100">
    <property type="match status" value="1"/>
</dbReference>
<dbReference type="SUPFAM" id="SSF54909">
    <property type="entry name" value="Dimeric alpha+beta barrel"/>
    <property type="match status" value="1"/>
</dbReference>
<dbReference type="PANTHER" id="PTHR40260">
    <property type="entry name" value="BLR8190 PROTEIN"/>
    <property type="match status" value="1"/>
</dbReference>
<dbReference type="InterPro" id="IPR011008">
    <property type="entry name" value="Dimeric_a/b-barrel"/>
</dbReference>
<sequence length="100" mass="11373">MAKVMVMYPQPTDKEGFNQHYKEVHMPLAQKVQGVQDASIEYVQQTQNVDQDLYQVVSISFASMESLQSALQSDEWKEVEGDLGNLMQYLSETPSIIITD</sequence>
<evidence type="ECO:0000313" key="3">
    <source>
        <dbReference type="Proteomes" id="UP001589836"/>
    </source>
</evidence>
<dbReference type="NCBIfam" id="TIGR02118">
    <property type="entry name" value="EthD family reductase"/>
    <property type="match status" value="1"/>
</dbReference>
<dbReference type="Pfam" id="PF07110">
    <property type="entry name" value="EthD"/>
    <property type="match status" value="1"/>
</dbReference>
<gene>
    <name evidence="2" type="ORF">ACFFGV_12000</name>
</gene>
<dbReference type="PANTHER" id="PTHR40260:SF2">
    <property type="entry name" value="BLR8190 PROTEIN"/>
    <property type="match status" value="1"/>
</dbReference>
<dbReference type="RefSeq" id="WP_377348113.1">
    <property type="nucleotide sequence ID" value="NZ_JBHLTP010000010.1"/>
</dbReference>
<evidence type="ECO:0000313" key="2">
    <source>
        <dbReference type="EMBL" id="MFC0524289.1"/>
    </source>
</evidence>
<dbReference type="EMBL" id="JBHLTP010000010">
    <property type="protein sequence ID" value="MFC0524289.1"/>
    <property type="molecule type" value="Genomic_DNA"/>
</dbReference>
<dbReference type="InterPro" id="IPR009799">
    <property type="entry name" value="EthD_dom"/>
</dbReference>
<protein>
    <submittedName>
        <fullName evidence="2">EthD family reductase</fullName>
    </submittedName>
</protein>